<dbReference type="EMBL" id="BPLR01009525">
    <property type="protein sequence ID" value="GIY32564.1"/>
    <property type="molecule type" value="Genomic_DNA"/>
</dbReference>
<name>A0AAV4SGU7_CAEEX</name>
<comment type="caution">
    <text evidence="1">The sequence shown here is derived from an EMBL/GenBank/DDBJ whole genome shotgun (WGS) entry which is preliminary data.</text>
</comment>
<accession>A0AAV4SGU7</accession>
<dbReference type="AlphaFoldDB" id="A0AAV4SGU7"/>
<evidence type="ECO:0000313" key="2">
    <source>
        <dbReference type="Proteomes" id="UP001054945"/>
    </source>
</evidence>
<keyword evidence="2" id="KW-1185">Reference proteome</keyword>
<proteinExistence type="predicted"/>
<reference evidence="1 2" key="1">
    <citation type="submission" date="2021-06" db="EMBL/GenBank/DDBJ databases">
        <title>Caerostris extrusa draft genome.</title>
        <authorList>
            <person name="Kono N."/>
            <person name="Arakawa K."/>
        </authorList>
    </citation>
    <scope>NUCLEOTIDE SEQUENCE [LARGE SCALE GENOMIC DNA]</scope>
</reference>
<feature type="non-terminal residue" evidence="1">
    <location>
        <position position="37"/>
    </location>
</feature>
<dbReference type="Proteomes" id="UP001054945">
    <property type="component" value="Unassembled WGS sequence"/>
</dbReference>
<sequence length="37" mass="4430">MLSELRLLYIQIFSTTYDQLKMSCEGCSLRFTILKRK</sequence>
<gene>
    <name evidence="1" type="ORF">CEXT_461021</name>
</gene>
<evidence type="ECO:0000313" key="1">
    <source>
        <dbReference type="EMBL" id="GIY32564.1"/>
    </source>
</evidence>
<protein>
    <submittedName>
        <fullName evidence="1">Uncharacterized protein</fullName>
    </submittedName>
</protein>
<organism evidence="1 2">
    <name type="scientific">Caerostris extrusa</name>
    <name type="common">Bark spider</name>
    <name type="synonym">Caerostris bankana</name>
    <dbReference type="NCBI Taxonomy" id="172846"/>
    <lineage>
        <taxon>Eukaryota</taxon>
        <taxon>Metazoa</taxon>
        <taxon>Ecdysozoa</taxon>
        <taxon>Arthropoda</taxon>
        <taxon>Chelicerata</taxon>
        <taxon>Arachnida</taxon>
        <taxon>Araneae</taxon>
        <taxon>Araneomorphae</taxon>
        <taxon>Entelegynae</taxon>
        <taxon>Araneoidea</taxon>
        <taxon>Araneidae</taxon>
        <taxon>Caerostris</taxon>
    </lineage>
</organism>